<dbReference type="InterPro" id="IPR041577">
    <property type="entry name" value="RT_RNaseH_2"/>
</dbReference>
<reference evidence="5" key="2">
    <citation type="submission" date="2019-01" db="UniProtKB">
        <authorList>
            <consortium name="EnsemblPlants"/>
        </authorList>
    </citation>
    <scope>IDENTIFICATION</scope>
    <source>
        <strain evidence="5">cv. Heinz 1706</strain>
    </source>
</reference>
<dbReference type="InterPro" id="IPR005162">
    <property type="entry name" value="Retrotrans_gag_dom"/>
</dbReference>
<dbReference type="Pfam" id="PF00078">
    <property type="entry name" value="RVT_1"/>
    <property type="match status" value="1"/>
</dbReference>
<keyword evidence="1" id="KW-0511">Multifunctional enzyme</keyword>
<dbReference type="Proteomes" id="UP000004994">
    <property type="component" value="Chromosome 10"/>
</dbReference>
<evidence type="ECO:0000259" key="3">
    <source>
        <dbReference type="Pfam" id="PF03732"/>
    </source>
</evidence>
<accession>A0A3Q7IGV2</accession>
<evidence type="ECO:0000313" key="5">
    <source>
        <dbReference type="EnsemblPlants" id="Solyc10g050115.1.1"/>
    </source>
</evidence>
<dbReference type="PANTHER" id="PTHR37984:SF5">
    <property type="entry name" value="PROTEIN NYNRIN-LIKE"/>
    <property type="match status" value="1"/>
</dbReference>
<dbReference type="Gramene" id="Solyc10g050115.1.1">
    <property type="protein sequence ID" value="Solyc10g050115.1.1"/>
    <property type="gene ID" value="Solyc10g050115.1"/>
</dbReference>
<evidence type="ECO:0000313" key="6">
    <source>
        <dbReference type="Proteomes" id="UP000004994"/>
    </source>
</evidence>
<dbReference type="InParanoid" id="A0A3Q7IGV2"/>
<dbReference type="EnsemblPlants" id="Solyc10g050115.1.1">
    <property type="protein sequence ID" value="Solyc10g050115.1.1"/>
    <property type="gene ID" value="Solyc10g050115.1"/>
</dbReference>
<dbReference type="InterPro" id="IPR000477">
    <property type="entry name" value="RT_dom"/>
</dbReference>
<feature type="domain" description="Retrotransposon gag" evidence="3">
    <location>
        <begin position="93"/>
        <end position="184"/>
    </location>
</feature>
<dbReference type="STRING" id="4081.A0A3Q7IGV2"/>
<dbReference type="InterPro" id="IPR050951">
    <property type="entry name" value="Retrovirus_Pol_polyprotein"/>
</dbReference>
<dbReference type="SUPFAM" id="SSF56672">
    <property type="entry name" value="DNA/RNA polymerases"/>
    <property type="match status" value="1"/>
</dbReference>
<dbReference type="CDD" id="cd01647">
    <property type="entry name" value="RT_LTR"/>
    <property type="match status" value="1"/>
</dbReference>
<dbReference type="Pfam" id="PF03732">
    <property type="entry name" value="Retrotrans_gag"/>
    <property type="match status" value="1"/>
</dbReference>
<reference evidence="5" key="1">
    <citation type="journal article" date="2012" name="Nature">
        <title>The tomato genome sequence provides insights into fleshy fruit evolution.</title>
        <authorList>
            <consortium name="Tomato Genome Consortium"/>
        </authorList>
    </citation>
    <scope>NUCLEOTIDE SEQUENCE [LARGE SCALE GENOMIC DNA]</scope>
    <source>
        <strain evidence="5">cv. Heinz 1706</strain>
    </source>
</reference>
<dbReference type="Gene3D" id="3.10.10.10">
    <property type="entry name" value="HIV Type 1 Reverse Transcriptase, subunit A, domain 1"/>
    <property type="match status" value="1"/>
</dbReference>
<keyword evidence="6" id="KW-1185">Reference proteome</keyword>
<dbReference type="Pfam" id="PF17919">
    <property type="entry name" value="RT_RNaseH_2"/>
    <property type="match status" value="1"/>
</dbReference>
<protein>
    <recommendedName>
        <fullName evidence="7">Reverse transcriptase/retrotransposon-derived protein RNase H-like domain-containing protein</fullName>
    </recommendedName>
</protein>
<evidence type="ECO:0000259" key="4">
    <source>
        <dbReference type="Pfam" id="PF17919"/>
    </source>
</evidence>
<sequence length="612" mass="71124">MNGWDWKLINERSIRFNLERLGVLERAPVFPNVGSVLLPIPNGDNRNRVQPNAVTLPRWELPSFAGQEPKVWIRKCERFFIQYRVGNEQMIEMVALYLTNVAEVWHQSMVLNGGIPNWIEFKEDLISKFGEIVVSDVVEEFNKLQQIGTVDEFLGRFEDLKAQMLIRNLALNEAHFLSSFIGALKEETRFEFKMFKSRMLKEAVEKARMKEMAIEAARKRNRTVNRVFPAVVQGVGKASNVMVYRNGSYRLTPEVYEFRKSNHLCFCCGEKYGSGHICKTRQLNYLTGFIKKEKKVDQMSELEDIEDITIEGVVEQENRNHCHRQDCLTMLPHKPRAMPVSLRPYRYDFHQKNELEKHVKEMLSSGIIQASQSPHSSPALLVKKKDGTWRICVDYRGLNGLTIKDKYPIPIVDDLLDKLHGAPIFSKVDLRAVYHQIRMKIEDVHQTAFRTHMGHYEFRVMFLGLTNAPETFQALMKQIFRSFLRRPLTDLLKTEAFKWSVDVETAFEALKIAMTTTSVLALPDYTKEFVVEIDASHGGIGAVLMKQGRPIAFFIKVLAPKHRGRSIYEKEYMALLNTLDKWRHYLQFKHFVVKIDHHNLKYVLEQRVTSPI</sequence>
<dbReference type="InterPro" id="IPR043502">
    <property type="entry name" value="DNA/RNA_pol_sf"/>
</dbReference>
<dbReference type="Gene3D" id="3.10.20.370">
    <property type="match status" value="1"/>
</dbReference>
<evidence type="ECO:0000259" key="2">
    <source>
        <dbReference type="Pfam" id="PF00078"/>
    </source>
</evidence>
<evidence type="ECO:0000256" key="1">
    <source>
        <dbReference type="ARBA" id="ARBA00023268"/>
    </source>
</evidence>
<name>A0A3Q7IGV2_SOLLC</name>
<organism evidence="5">
    <name type="scientific">Solanum lycopersicum</name>
    <name type="common">Tomato</name>
    <name type="synonym">Lycopersicon esculentum</name>
    <dbReference type="NCBI Taxonomy" id="4081"/>
    <lineage>
        <taxon>Eukaryota</taxon>
        <taxon>Viridiplantae</taxon>
        <taxon>Streptophyta</taxon>
        <taxon>Embryophyta</taxon>
        <taxon>Tracheophyta</taxon>
        <taxon>Spermatophyta</taxon>
        <taxon>Magnoliopsida</taxon>
        <taxon>eudicotyledons</taxon>
        <taxon>Gunneridae</taxon>
        <taxon>Pentapetalae</taxon>
        <taxon>asterids</taxon>
        <taxon>lamiids</taxon>
        <taxon>Solanales</taxon>
        <taxon>Solanaceae</taxon>
        <taxon>Solanoideae</taxon>
        <taxon>Solaneae</taxon>
        <taxon>Solanum</taxon>
        <taxon>Solanum subgen. Lycopersicon</taxon>
    </lineage>
</organism>
<dbReference type="GO" id="GO:0003824">
    <property type="term" value="F:catalytic activity"/>
    <property type="evidence" value="ECO:0007669"/>
    <property type="project" value="UniProtKB-KW"/>
</dbReference>
<evidence type="ECO:0008006" key="7">
    <source>
        <dbReference type="Google" id="ProtNLM"/>
    </source>
</evidence>
<feature type="domain" description="Reverse transcriptase" evidence="2">
    <location>
        <begin position="382"/>
        <end position="486"/>
    </location>
</feature>
<dbReference type="PANTHER" id="PTHR37984">
    <property type="entry name" value="PROTEIN CBG26694"/>
    <property type="match status" value="1"/>
</dbReference>
<feature type="domain" description="Reverse transcriptase/retrotransposon-derived protein RNase H-like" evidence="4">
    <location>
        <begin position="499"/>
        <end position="593"/>
    </location>
</feature>
<dbReference type="OMA" id="MIRTTEV"/>
<dbReference type="AlphaFoldDB" id="A0A3Q7IGV2"/>
<proteinExistence type="predicted"/>